<keyword evidence="2 8" id="KW-0489">Methyltransferase</keyword>
<dbReference type="PROSITE" id="PS00374">
    <property type="entry name" value="MGMT"/>
    <property type="match status" value="1"/>
</dbReference>
<dbReference type="AlphaFoldDB" id="A0A0W0Z066"/>
<dbReference type="OrthoDB" id="9802228at2"/>
<reference evidence="8 9" key="1">
    <citation type="submission" date="2015-11" db="EMBL/GenBank/DDBJ databases">
        <title>Genomic analysis of 38 Legionella species identifies large and diverse effector repertoires.</title>
        <authorList>
            <person name="Burstein D."/>
            <person name="Amaro F."/>
            <person name="Zusman T."/>
            <person name="Lifshitz Z."/>
            <person name="Cohen O."/>
            <person name="Gilbert J.A."/>
            <person name="Pupko T."/>
            <person name="Shuman H.A."/>
            <person name="Segal G."/>
        </authorList>
    </citation>
    <scope>NUCLEOTIDE SEQUENCE [LARGE SCALE GENOMIC DNA]</scope>
    <source>
        <strain evidence="8 9">Mt.St.Helens-9</strain>
    </source>
</reference>
<keyword evidence="3 8" id="KW-0808">Transferase</keyword>
<dbReference type="RefSeq" id="WP_058483667.1">
    <property type="nucleotide sequence ID" value="NZ_CAAAII010000006.1"/>
</dbReference>
<dbReference type="InterPro" id="IPR036388">
    <property type="entry name" value="WH-like_DNA-bd_sf"/>
</dbReference>
<organism evidence="8 9">
    <name type="scientific">Legionella spiritensis</name>
    <dbReference type="NCBI Taxonomy" id="452"/>
    <lineage>
        <taxon>Bacteria</taxon>
        <taxon>Pseudomonadati</taxon>
        <taxon>Pseudomonadota</taxon>
        <taxon>Gammaproteobacteria</taxon>
        <taxon>Legionellales</taxon>
        <taxon>Legionellaceae</taxon>
        <taxon>Legionella</taxon>
    </lineage>
</organism>
<keyword evidence="5" id="KW-0234">DNA repair</keyword>
<dbReference type="EMBL" id="LNYX01000029">
    <property type="protein sequence ID" value="KTD62529.1"/>
    <property type="molecule type" value="Genomic_DNA"/>
</dbReference>
<dbReference type="STRING" id="452.Lspi_1741"/>
<evidence type="ECO:0000259" key="7">
    <source>
        <dbReference type="Pfam" id="PF01035"/>
    </source>
</evidence>
<dbReference type="InterPro" id="IPR001497">
    <property type="entry name" value="MethylDNA_cys_MeTrfase_AS"/>
</dbReference>
<proteinExistence type="predicted"/>
<gene>
    <name evidence="8" type="ORF">Lspi_1741</name>
</gene>
<keyword evidence="4" id="KW-0227">DNA damage</keyword>
<dbReference type="InterPro" id="IPR036631">
    <property type="entry name" value="MGMT_N_sf"/>
</dbReference>
<evidence type="ECO:0000256" key="2">
    <source>
        <dbReference type="ARBA" id="ARBA00022603"/>
    </source>
</evidence>
<evidence type="ECO:0000256" key="6">
    <source>
        <dbReference type="ARBA" id="ARBA00049348"/>
    </source>
</evidence>
<comment type="catalytic activity">
    <reaction evidence="6">
        <text>a 6-O-methyl-2'-deoxyguanosine in DNA + L-cysteinyl-[protein] = S-methyl-L-cysteinyl-[protein] + a 2'-deoxyguanosine in DNA</text>
        <dbReference type="Rhea" id="RHEA:24000"/>
        <dbReference type="Rhea" id="RHEA-COMP:10131"/>
        <dbReference type="Rhea" id="RHEA-COMP:10132"/>
        <dbReference type="Rhea" id="RHEA-COMP:11367"/>
        <dbReference type="Rhea" id="RHEA-COMP:11368"/>
        <dbReference type="ChEBI" id="CHEBI:29950"/>
        <dbReference type="ChEBI" id="CHEBI:82612"/>
        <dbReference type="ChEBI" id="CHEBI:85445"/>
        <dbReference type="ChEBI" id="CHEBI:85448"/>
        <dbReference type="EC" id="2.1.1.63"/>
    </reaction>
</comment>
<keyword evidence="9" id="KW-1185">Reference proteome</keyword>
<dbReference type="NCBIfam" id="TIGR00589">
    <property type="entry name" value="ogt"/>
    <property type="match status" value="1"/>
</dbReference>
<comment type="catalytic activity">
    <reaction evidence="1">
        <text>a 4-O-methyl-thymidine in DNA + L-cysteinyl-[protein] = a thymidine in DNA + S-methyl-L-cysteinyl-[protein]</text>
        <dbReference type="Rhea" id="RHEA:53428"/>
        <dbReference type="Rhea" id="RHEA-COMP:10131"/>
        <dbReference type="Rhea" id="RHEA-COMP:10132"/>
        <dbReference type="Rhea" id="RHEA-COMP:13555"/>
        <dbReference type="Rhea" id="RHEA-COMP:13556"/>
        <dbReference type="ChEBI" id="CHEBI:29950"/>
        <dbReference type="ChEBI" id="CHEBI:82612"/>
        <dbReference type="ChEBI" id="CHEBI:137386"/>
        <dbReference type="ChEBI" id="CHEBI:137387"/>
        <dbReference type="EC" id="2.1.1.63"/>
    </reaction>
</comment>
<accession>A0A0W0Z066</accession>
<dbReference type="CDD" id="cd06445">
    <property type="entry name" value="ATase"/>
    <property type="match status" value="1"/>
</dbReference>
<dbReference type="Gene3D" id="1.10.10.10">
    <property type="entry name" value="Winged helix-like DNA-binding domain superfamily/Winged helix DNA-binding domain"/>
    <property type="match status" value="1"/>
</dbReference>
<feature type="domain" description="Methylated-DNA-[protein]-cysteine S-methyltransferase DNA binding" evidence="7">
    <location>
        <begin position="73"/>
        <end position="152"/>
    </location>
</feature>
<evidence type="ECO:0000256" key="4">
    <source>
        <dbReference type="ARBA" id="ARBA00022763"/>
    </source>
</evidence>
<dbReference type="Pfam" id="PF01035">
    <property type="entry name" value="DNA_binding_1"/>
    <property type="match status" value="1"/>
</dbReference>
<evidence type="ECO:0000313" key="9">
    <source>
        <dbReference type="Proteomes" id="UP000054877"/>
    </source>
</evidence>
<dbReference type="PATRIC" id="fig|452.5.peg.1918"/>
<dbReference type="GO" id="GO:0003908">
    <property type="term" value="F:methylated-DNA-[protein]-cysteine S-methyltransferase activity"/>
    <property type="evidence" value="ECO:0007669"/>
    <property type="project" value="UniProtKB-EC"/>
</dbReference>
<evidence type="ECO:0000256" key="5">
    <source>
        <dbReference type="ARBA" id="ARBA00023204"/>
    </source>
</evidence>
<protein>
    <submittedName>
        <fullName evidence="8">Methylated DNA protein cysteine S-methyltransferase</fullName>
    </submittedName>
</protein>
<dbReference type="GO" id="GO:0032259">
    <property type="term" value="P:methylation"/>
    <property type="evidence" value="ECO:0007669"/>
    <property type="project" value="UniProtKB-KW"/>
</dbReference>
<dbReference type="SUPFAM" id="SSF53155">
    <property type="entry name" value="Methylated DNA-protein cysteine methyltransferase domain"/>
    <property type="match status" value="1"/>
</dbReference>
<evidence type="ECO:0000256" key="1">
    <source>
        <dbReference type="ARBA" id="ARBA00001286"/>
    </source>
</evidence>
<dbReference type="InterPro" id="IPR014048">
    <property type="entry name" value="MethylDNA_cys_MeTrfase_DNA-bd"/>
</dbReference>
<dbReference type="SUPFAM" id="SSF46767">
    <property type="entry name" value="Methylated DNA-protein cysteine methyltransferase, C-terminal domain"/>
    <property type="match status" value="1"/>
</dbReference>
<sequence>MTLIVTAYQTPVGWLNVAYDEHYIYRAVFDDTPTKNSTDKTGLGRDIHQELNHYFDNPHHRFQLPLKPLGTTYQQRVWNALLVIPVGRTMTYGQLANTLLSSPRAIGQACKNNPLALFIPCHRVVGKDNPGGYMGHANALNYKEYLLNHEGVFN</sequence>
<dbReference type="Gene3D" id="3.30.160.70">
    <property type="entry name" value="Methylated DNA-protein cysteine methyltransferase domain"/>
    <property type="match status" value="1"/>
</dbReference>
<dbReference type="Proteomes" id="UP000054877">
    <property type="component" value="Unassembled WGS sequence"/>
</dbReference>
<dbReference type="PANTHER" id="PTHR10815">
    <property type="entry name" value="METHYLATED-DNA--PROTEIN-CYSTEINE METHYLTRANSFERASE"/>
    <property type="match status" value="1"/>
</dbReference>
<evidence type="ECO:0000313" key="8">
    <source>
        <dbReference type="EMBL" id="KTD62529.1"/>
    </source>
</evidence>
<dbReference type="GO" id="GO:0006281">
    <property type="term" value="P:DNA repair"/>
    <property type="evidence" value="ECO:0007669"/>
    <property type="project" value="UniProtKB-KW"/>
</dbReference>
<dbReference type="PANTHER" id="PTHR10815:SF13">
    <property type="entry name" value="METHYLATED-DNA--PROTEIN-CYSTEINE METHYLTRANSFERASE"/>
    <property type="match status" value="1"/>
</dbReference>
<dbReference type="InterPro" id="IPR036217">
    <property type="entry name" value="MethylDNA_cys_MeTrfase_DNAb"/>
</dbReference>
<name>A0A0W0Z066_LEGSP</name>
<evidence type="ECO:0000256" key="3">
    <source>
        <dbReference type="ARBA" id="ARBA00022679"/>
    </source>
</evidence>
<comment type="caution">
    <text evidence="8">The sequence shown here is derived from an EMBL/GenBank/DDBJ whole genome shotgun (WGS) entry which is preliminary data.</text>
</comment>